<keyword evidence="4" id="KW-1185">Reference proteome</keyword>
<dbReference type="SUPFAM" id="SSF47473">
    <property type="entry name" value="EF-hand"/>
    <property type="match status" value="1"/>
</dbReference>
<evidence type="ECO:0000313" key="4">
    <source>
        <dbReference type="Proteomes" id="UP000509367"/>
    </source>
</evidence>
<accession>A0A6N1V8D8</accession>
<dbReference type="RefSeq" id="WP_175275122.1">
    <property type="nucleotide sequence ID" value="NZ_CP054836.1"/>
</dbReference>
<feature type="chain" id="PRO_5026679503" evidence="1">
    <location>
        <begin position="21"/>
        <end position="72"/>
    </location>
</feature>
<dbReference type="GO" id="GO:0005509">
    <property type="term" value="F:calcium ion binding"/>
    <property type="evidence" value="ECO:0007669"/>
    <property type="project" value="InterPro"/>
</dbReference>
<dbReference type="PROSITE" id="PS00018">
    <property type="entry name" value="EF_HAND_1"/>
    <property type="match status" value="1"/>
</dbReference>
<dbReference type="Pfam" id="PF13202">
    <property type="entry name" value="EF-hand_5"/>
    <property type="match status" value="2"/>
</dbReference>
<evidence type="ECO:0000256" key="1">
    <source>
        <dbReference type="SAM" id="SignalP"/>
    </source>
</evidence>
<reference evidence="3 4" key="1">
    <citation type="submission" date="2020-06" db="EMBL/GenBank/DDBJ databases">
        <title>Oricola thermophila sp. nov. isolated from a tidal sediments.</title>
        <authorList>
            <person name="Kwon K.K."/>
            <person name="Yang S.-H."/>
            <person name="Park M.-J."/>
        </authorList>
    </citation>
    <scope>NUCLEOTIDE SEQUENCE [LARGE SCALE GENOMIC DNA]</scope>
    <source>
        <strain evidence="3 4">MEBiC13590</strain>
    </source>
</reference>
<evidence type="ECO:0000259" key="2">
    <source>
        <dbReference type="PROSITE" id="PS50222"/>
    </source>
</evidence>
<proteinExistence type="predicted"/>
<dbReference type="InterPro" id="IPR011992">
    <property type="entry name" value="EF-hand-dom_pair"/>
</dbReference>
<feature type="signal peptide" evidence="1">
    <location>
        <begin position="1"/>
        <end position="20"/>
    </location>
</feature>
<dbReference type="Gene3D" id="1.10.238.10">
    <property type="entry name" value="EF-hand"/>
    <property type="match status" value="1"/>
</dbReference>
<gene>
    <name evidence="3" type="ORF">HTY61_01460</name>
</gene>
<dbReference type="PROSITE" id="PS50222">
    <property type="entry name" value="EF_HAND_2"/>
    <property type="match status" value="1"/>
</dbReference>
<dbReference type="AlphaFoldDB" id="A0A6N1V8D8"/>
<dbReference type="Proteomes" id="UP000509367">
    <property type="component" value="Chromosome"/>
</dbReference>
<feature type="domain" description="EF-hand" evidence="2">
    <location>
        <begin position="42"/>
        <end position="72"/>
    </location>
</feature>
<dbReference type="InterPro" id="IPR002048">
    <property type="entry name" value="EF_hand_dom"/>
</dbReference>
<protein>
    <submittedName>
        <fullName evidence="3">Calmodulin</fullName>
    </submittedName>
</protein>
<keyword evidence="1" id="KW-0732">Signal</keyword>
<sequence length="72" mass="7036">MKKLLVAVAALAAATGLAMAAEFAEVDADASGTVSMDEAMAAMPELTEDAFAAADADGSGDLSPEEFAALAG</sequence>
<dbReference type="InterPro" id="IPR018247">
    <property type="entry name" value="EF_Hand_1_Ca_BS"/>
</dbReference>
<dbReference type="EMBL" id="CP054836">
    <property type="protein sequence ID" value="QKV17226.1"/>
    <property type="molecule type" value="Genomic_DNA"/>
</dbReference>
<name>A0A6N1V8D8_9HYPH</name>
<organism evidence="3 4">
    <name type="scientific">Oricola thermophila</name>
    <dbReference type="NCBI Taxonomy" id="2742145"/>
    <lineage>
        <taxon>Bacteria</taxon>
        <taxon>Pseudomonadati</taxon>
        <taxon>Pseudomonadota</taxon>
        <taxon>Alphaproteobacteria</taxon>
        <taxon>Hyphomicrobiales</taxon>
        <taxon>Ahrensiaceae</taxon>
        <taxon>Oricola</taxon>
    </lineage>
</organism>
<dbReference type="KEGG" id="orm:HTY61_01460"/>
<evidence type="ECO:0000313" key="3">
    <source>
        <dbReference type="EMBL" id="QKV17226.1"/>
    </source>
</evidence>